<keyword evidence="2" id="KW-0378">Hydrolase</keyword>
<evidence type="ECO:0000259" key="5">
    <source>
        <dbReference type="SMART" id="SM00479"/>
    </source>
</evidence>
<dbReference type="Pfam" id="PF00929">
    <property type="entry name" value="RNase_T"/>
    <property type="match status" value="1"/>
</dbReference>
<feature type="region of interest" description="Disordered" evidence="4">
    <location>
        <begin position="177"/>
        <end position="199"/>
    </location>
</feature>
<dbReference type="NCBIfam" id="TIGR02464">
    <property type="entry name" value="ribofla_fusion"/>
    <property type="match status" value="2"/>
</dbReference>
<reference evidence="6" key="1">
    <citation type="submission" date="2022-10" db="EMBL/GenBank/DDBJ databases">
        <authorList>
            <person name="Chen Y."/>
            <person name="Dougan E. K."/>
            <person name="Chan C."/>
            <person name="Rhodes N."/>
            <person name="Thang M."/>
        </authorList>
    </citation>
    <scope>NUCLEOTIDE SEQUENCE</scope>
</reference>
<evidence type="ECO:0000256" key="1">
    <source>
        <dbReference type="ARBA" id="ARBA00022722"/>
    </source>
</evidence>
<evidence type="ECO:0000313" key="6">
    <source>
        <dbReference type="EMBL" id="CAI4010511.1"/>
    </source>
</evidence>
<keyword evidence="3" id="KW-0269">Exonuclease</keyword>
<dbReference type="InterPro" id="IPR013520">
    <property type="entry name" value="Ribonucl_H"/>
</dbReference>
<dbReference type="Gene3D" id="3.30.420.10">
    <property type="entry name" value="Ribonuclease H-like superfamily/Ribonuclease H"/>
    <property type="match status" value="1"/>
</dbReference>
<feature type="compositionally biased region" description="Basic and acidic residues" evidence="4">
    <location>
        <begin position="390"/>
        <end position="402"/>
    </location>
</feature>
<dbReference type="EMBL" id="CAMXCT030004835">
    <property type="protein sequence ID" value="CAL4797823.1"/>
    <property type="molecule type" value="Genomic_DNA"/>
</dbReference>
<dbReference type="PANTHER" id="PTHR23044">
    <property type="entry name" value="3'-5' EXONUCLEASE ERI1-RELATED"/>
    <property type="match status" value="1"/>
</dbReference>
<dbReference type="EMBL" id="CAMXCT010004835">
    <property type="protein sequence ID" value="CAI4010511.1"/>
    <property type="molecule type" value="Genomic_DNA"/>
</dbReference>
<feature type="domain" description="Exonuclease" evidence="5">
    <location>
        <begin position="424"/>
        <end position="622"/>
    </location>
</feature>
<comment type="caution">
    <text evidence="6">The sequence shown here is derived from an EMBL/GenBank/DDBJ whole genome shotgun (WGS) entry which is preliminary data.</text>
</comment>
<dbReference type="InterPro" id="IPR051274">
    <property type="entry name" value="3-5_Exoribonuclease"/>
</dbReference>
<dbReference type="SUPFAM" id="SSF143990">
    <property type="entry name" value="YbiA-like"/>
    <property type="match status" value="2"/>
</dbReference>
<gene>
    <name evidence="6" type="ORF">C1SCF055_LOCUS35780</name>
</gene>
<evidence type="ECO:0000256" key="3">
    <source>
        <dbReference type="ARBA" id="ARBA00022839"/>
    </source>
</evidence>
<dbReference type="InterPro" id="IPR012816">
    <property type="entry name" value="NADAR"/>
</dbReference>
<dbReference type="SMART" id="SM00479">
    <property type="entry name" value="EXOIII"/>
    <property type="match status" value="1"/>
</dbReference>
<dbReference type="AlphaFoldDB" id="A0A9P1GE09"/>
<reference evidence="7 8" key="2">
    <citation type="submission" date="2024-05" db="EMBL/GenBank/DDBJ databases">
        <authorList>
            <person name="Chen Y."/>
            <person name="Shah S."/>
            <person name="Dougan E. K."/>
            <person name="Thang M."/>
            <person name="Chan C."/>
        </authorList>
    </citation>
    <scope>NUCLEOTIDE SEQUENCE [LARGE SCALE GENOMIC DNA]</scope>
</reference>
<proteinExistence type="predicted"/>
<dbReference type="Pfam" id="PF08719">
    <property type="entry name" value="NADAR"/>
    <property type="match status" value="2"/>
</dbReference>
<dbReference type="SUPFAM" id="SSF53098">
    <property type="entry name" value="Ribonuclease H-like"/>
    <property type="match status" value="1"/>
</dbReference>
<dbReference type="Gene3D" id="1.10.357.40">
    <property type="entry name" value="YbiA-like"/>
    <property type="match status" value="2"/>
</dbReference>
<dbReference type="OrthoDB" id="419694at2759"/>
<feature type="region of interest" description="Disordered" evidence="4">
    <location>
        <begin position="377"/>
        <end position="412"/>
    </location>
</feature>
<evidence type="ECO:0000313" key="8">
    <source>
        <dbReference type="Proteomes" id="UP001152797"/>
    </source>
</evidence>
<protein>
    <submittedName>
        <fullName evidence="7">NADAR domain-containing protein</fullName>
    </submittedName>
</protein>
<dbReference type="InterPro" id="IPR047201">
    <property type="entry name" value="ERI-1_3'hExo-like"/>
</dbReference>
<accession>A0A9P1GE09</accession>
<dbReference type="GO" id="GO:0000175">
    <property type="term" value="F:3'-5'-RNA exonuclease activity"/>
    <property type="evidence" value="ECO:0007669"/>
    <property type="project" value="InterPro"/>
</dbReference>
<dbReference type="InterPro" id="IPR012337">
    <property type="entry name" value="RNaseH-like_sf"/>
</dbReference>
<evidence type="ECO:0000256" key="4">
    <source>
        <dbReference type="SAM" id="MobiDB-lite"/>
    </source>
</evidence>
<dbReference type="CDD" id="cd06133">
    <property type="entry name" value="ERI-1_3'hExo_like"/>
    <property type="match status" value="1"/>
</dbReference>
<dbReference type="InterPro" id="IPR036397">
    <property type="entry name" value="RNaseH_sf"/>
</dbReference>
<dbReference type="CDD" id="cd15457">
    <property type="entry name" value="NADAR"/>
    <property type="match status" value="2"/>
</dbReference>
<dbReference type="EMBL" id="CAMXCT020004835">
    <property type="protein sequence ID" value="CAL1163886.1"/>
    <property type="molecule type" value="Genomic_DNA"/>
</dbReference>
<sequence>MAEQKILPFYGHGKGRDYCEFSNFYWHDVPYTFVMPEYALQSWTPKEIQCQFSEKAIMALKASLFDDQETFGLIVESMYPDEAKALGRQVQNFQEDLWSKHLEETAFEVVYQKFNSSKRLRELLLKTGNKLIVEAAPTDHIWGVGLAKSDPRIWDPTQWDGKNVLGRALMQAREKLREAPASQAVPKPEAKRARKSQNGDAEQQILPFYSHRPNLPFCEFSNFYWHDMPYTFVMPEYARQRWTPKEIQCQFSEKAIMAIKASLFDDQETFRLIDKSTSPDDTKALGRKVKNFNTDLWSKHLEQTAFEVVYQKFNSFKHLRELLLKTENKLLVEAAPNDRIWGVGLAKSDPKIWNPKQWNGTNVLGNALMQAREKLRDLPAQPQAEPEAGTEPKRARWRRGDAAEPSQAATEVAPTSLPASAFDCYVVLDFEATCDACDKMQMNPQEKEKFSAMFGSPKEIIEFPLVLVDAKSLKQVDEFRTYVRPTCHPVLTDFCKELTGIQQEQVADAPLWPDARAMAEAWLEDRMQTLGYKRYVFATCGDWDLKTMLPSQCVTSKEEVPMAFRRWLNVKKLYEQFSGKRKDMLGMLEGLALKHEGHHHSGLDDCRNIARILIALVQRGSVIKEDMLSVRQGGYGQ</sequence>
<dbReference type="InterPro" id="IPR037238">
    <property type="entry name" value="YbiA-like_sf"/>
</dbReference>
<dbReference type="Proteomes" id="UP001152797">
    <property type="component" value="Unassembled WGS sequence"/>
</dbReference>
<evidence type="ECO:0000313" key="7">
    <source>
        <dbReference type="EMBL" id="CAL4797823.1"/>
    </source>
</evidence>
<dbReference type="PANTHER" id="PTHR23044:SF61">
    <property type="entry name" value="3'-5' EXORIBONUCLEASE 1-RELATED"/>
    <property type="match status" value="1"/>
</dbReference>
<dbReference type="GO" id="GO:0003676">
    <property type="term" value="F:nucleic acid binding"/>
    <property type="evidence" value="ECO:0007669"/>
    <property type="project" value="InterPro"/>
</dbReference>
<keyword evidence="8" id="KW-1185">Reference proteome</keyword>
<name>A0A9P1GE09_9DINO</name>
<organism evidence="6">
    <name type="scientific">Cladocopium goreaui</name>
    <dbReference type="NCBI Taxonomy" id="2562237"/>
    <lineage>
        <taxon>Eukaryota</taxon>
        <taxon>Sar</taxon>
        <taxon>Alveolata</taxon>
        <taxon>Dinophyceae</taxon>
        <taxon>Suessiales</taxon>
        <taxon>Symbiodiniaceae</taxon>
        <taxon>Cladocopium</taxon>
    </lineage>
</organism>
<evidence type="ECO:0000256" key="2">
    <source>
        <dbReference type="ARBA" id="ARBA00022801"/>
    </source>
</evidence>
<keyword evidence="1" id="KW-0540">Nuclease</keyword>